<dbReference type="InterPro" id="IPR005119">
    <property type="entry name" value="LysR_subst-bd"/>
</dbReference>
<dbReference type="GO" id="GO:0032993">
    <property type="term" value="C:protein-DNA complex"/>
    <property type="evidence" value="ECO:0007669"/>
    <property type="project" value="TreeGrafter"/>
</dbReference>
<proteinExistence type="inferred from homology"/>
<feature type="compositionally biased region" description="Polar residues" evidence="5">
    <location>
        <begin position="17"/>
        <end position="31"/>
    </location>
</feature>
<dbReference type="CDD" id="cd08414">
    <property type="entry name" value="PBP2_LTTR_aromatics_like"/>
    <property type="match status" value="1"/>
</dbReference>
<evidence type="ECO:0000256" key="4">
    <source>
        <dbReference type="ARBA" id="ARBA00023163"/>
    </source>
</evidence>
<reference evidence="7 8" key="1">
    <citation type="submission" date="2019-04" db="EMBL/GenBank/DDBJ databases">
        <authorList>
            <person name="Li Y."/>
            <person name="Wang J."/>
        </authorList>
    </citation>
    <scope>NUCLEOTIDE SEQUENCE [LARGE SCALE GENOMIC DNA]</scope>
    <source>
        <strain evidence="7 8">DSM 14668</strain>
    </source>
</reference>
<gene>
    <name evidence="7" type="ORF">E8A74_09595</name>
</gene>
<dbReference type="EMBL" id="SSMQ01000007">
    <property type="protein sequence ID" value="TKD10249.1"/>
    <property type="molecule type" value="Genomic_DNA"/>
</dbReference>
<name>A0A4U1JIB5_9BACT</name>
<evidence type="ECO:0000313" key="8">
    <source>
        <dbReference type="Proteomes" id="UP000309215"/>
    </source>
</evidence>
<dbReference type="PANTHER" id="PTHR30346">
    <property type="entry name" value="TRANSCRIPTIONAL DUAL REGULATOR HCAR-RELATED"/>
    <property type="match status" value="1"/>
</dbReference>
<feature type="region of interest" description="Disordered" evidence="5">
    <location>
        <begin position="1"/>
        <end position="40"/>
    </location>
</feature>
<evidence type="ECO:0000259" key="6">
    <source>
        <dbReference type="Pfam" id="PF03466"/>
    </source>
</evidence>
<dbReference type="Proteomes" id="UP000309215">
    <property type="component" value="Unassembled WGS sequence"/>
</dbReference>
<organism evidence="7 8">
    <name type="scientific">Polyangium fumosum</name>
    <dbReference type="NCBI Taxonomy" id="889272"/>
    <lineage>
        <taxon>Bacteria</taxon>
        <taxon>Pseudomonadati</taxon>
        <taxon>Myxococcota</taxon>
        <taxon>Polyangia</taxon>
        <taxon>Polyangiales</taxon>
        <taxon>Polyangiaceae</taxon>
        <taxon>Polyangium</taxon>
    </lineage>
</organism>
<evidence type="ECO:0000256" key="5">
    <source>
        <dbReference type="SAM" id="MobiDB-lite"/>
    </source>
</evidence>
<dbReference type="SUPFAM" id="SSF53850">
    <property type="entry name" value="Periplasmic binding protein-like II"/>
    <property type="match status" value="1"/>
</dbReference>
<keyword evidence="2" id="KW-0805">Transcription regulation</keyword>
<keyword evidence="3" id="KW-0238">DNA-binding</keyword>
<comment type="caution">
    <text evidence="7">The sequence shown here is derived from an EMBL/GenBank/DDBJ whole genome shotgun (WGS) entry which is preliminary data.</text>
</comment>
<feature type="domain" description="LysR substrate-binding" evidence="6">
    <location>
        <begin position="54"/>
        <end position="173"/>
    </location>
</feature>
<sequence length="174" mass="18958">MLCTSTARAKLAGGSPPSRTARVNPSKSLPSDTRCPPLPSVGSTATTWPSILHRHRLANKERVALGDLAEERLMFFARDLGPHMYDWMMAQCEQAGFKPRVVYHVTQPPMGIALVKEGVGLLLKPISKGYELPGDLTAVRVDGLDASFHIDVAWRANEKSPSLRAFLAALRAKA</sequence>
<accession>A0A4U1JIB5</accession>
<protein>
    <recommendedName>
        <fullName evidence="6">LysR substrate-binding domain-containing protein</fullName>
    </recommendedName>
</protein>
<evidence type="ECO:0000256" key="3">
    <source>
        <dbReference type="ARBA" id="ARBA00023125"/>
    </source>
</evidence>
<dbReference type="PANTHER" id="PTHR30346:SF28">
    <property type="entry name" value="HTH-TYPE TRANSCRIPTIONAL REGULATOR CYNR"/>
    <property type="match status" value="1"/>
</dbReference>
<evidence type="ECO:0000313" key="7">
    <source>
        <dbReference type="EMBL" id="TKD10249.1"/>
    </source>
</evidence>
<dbReference type="OrthoDB" id="5317428at2"/>
<dbReference type="Pfam" id="PF03466">
    <property type="entry name" value="LysR_substrate"/>
    <property type="match status" value="1"/>
</dbReference>
<dbReference type="GO" id="GO:0003677">
    <property type="term" value="F:DNA binding"/>
    <property type="evidence" value="ECO:0007669"/>
    <property type="project" value="UniProtKB-KW"/>
</dbReference>
<dbReference type="AlphaFoldDB" id="A0A4U1JIB5"/>
<dbReference type="GO" id="GO:0003700">
    <property type="term" value="F:DNA-binding transcription factor activity"/>
    <property type="evidence" value="ECO:0007669"/>
    <property type="project" value="TreeGrafter"/>
</dbReference>
<keyword evidence="4" id="KW-0804">Transcription</keyword>
<evidence type="ECO:0000256" key="1">
    <source>
        <dbReference type="ARBA" id="ARBA00009437"/>
    </source>
</evidence>
<evidence type="ECO:0000256" key="2">
    <source>
        <dbReference type="ARBA" id="ARBA00023015"/>
    </source>
</evidence>
<keyword evidence="8" id="KW-1185">Reference proteome</keyword>
<dbReference type="Gene3D" id="3.40.190.10">
    <property type="entry name" value="Periplasmic binding protein-like II"/>
    <property type="match status" value="2"/>
</dbReference>
<comment type="similarity">
    <text evidence="1">Belongs to the LysR transcriptional regulatory family.</text>
</comment>